<dbReference type="Pfam" id="PF00188">
    <property type="entry name" value="CAP"/>
    <property type="match status" value="1"/>
</dbReference>
<dbReference type="SUPFAM" id="SSF55797">
    <property type="entry name" value="PR-1-like"/>
    <property type="match status" value="1"/>
</dbReference>
<dbReference type="RefSeq" id="WP_155171329.1">
    <property type="nucleotide sequence ID" value="NZ_BAAAFL010000010.1"/>
</dbReference>
<dbReference type="InterPro" id="IPR014044">
    <property type="entry name" value="CAP_dom"/>
</dbReference>
<dbReference type="CDD" id="cd05379">
    <property type="entry name" value="CAP_bacterial"/>
    <property type="match status" value="1"/>
</dbReference>
<accession>A0ABW9RMY0</accession>
<dbReference type="Proteomes" id="UP000798808">
    <property type="component" value="Unassembled WGS sequence"/>
</dbReference>
<evidence type="ECO:0000259" key="1">
    <source>
        <dbReference type="Pfam" id="PF00188"/>
    </source>
</evidence>
<dbReference type="InterPro" id="IPR035940">
    <property type="entry name" value="CAP_sf"/>
</dbReference>
<proteinExistence type="predicted"/>
<comment type="caution">
    <text evidence="2">The sequence shown here is derived from an EMBL/GenBank/DDBJ whole genome shotgun (WGS) entry which is preliminary data.</text>
</comment>
<protein>
    <submittedName>
        <fullName evidence="2">CAP domain-containing protein</fullName>
    </submittedName>
</protein>
<dbReference type="Gene3D" id="3.40.33.10">
    <property type="entry name" value="CAP"/>
    <property type="match status" value="1"/>
</dbReference>
<feature type="domain" description="SCP" evidence="1">
    <location>
        <begin position="36"/>
        <end position="151"/>
    </location>
</feature>
<evidence type="ECO:0000313" key="2">
    <source>
        <dbReference type="EMBL" id="MTI25296.1"/>
    </source>
</evidence>
<sequence>MIQILLFSILSLLPVVPKESSATNVCLSAEEQKLYNIINDYRKKKKLQPIPFSAKLTKVAQVHAKDLADYYNFDPTNECNPHSWSQNGMWTSCCYTNDHKMAKCMWDKPKEIAGYDSPGYEIAYYSSAGANAEEGLQGWQKSPSHNPLLINSGMWKQVNWNAIGIGIYKEYAVVWFGQQKDDESQINTCDNR</sequence>
<keyword evidence="3" id="KW-1185">Reference proteome</keyword>
<organism evidence="2 3">
    <name type="scientific">Fulvivirga kasyanovii</name>
    <dbReference type="NCBI Taxonomy" id="396812"/>
    <lineage>
        <taxon>Bacteria</taxon>
        <taxon>Pseudomonadati</taxon>
        <taxon>Bacteroidota</taxon>
        <taxon>Cytophagia</taxon>
        <taxon>Cytophagales</taxon>
        <taxon>Fulvivirgaceae</taxon>
        <taxon>Fulvivirga</taxon>
    </lineage>
</organism>
<dbReference type="EMBL" id="SMLW01000502">
    <property type="protein sequence ID" value="MTI25296.1"/>
    <property type="molecule type" value="Genomic_DNA"/>
</dbReference>
<evidence type="ECO:0000313" key="3">
    <source>
        <dbReference type="Proteomes" id="UP000798808"/>
    </source>
</evidence>
<name>A0ABW9RMY0_9BACT</name>
<reference evidence="2 3" key="1">
    <citation type="submission" date="2019-02" db="EMBL/GenBank/DDBJ databases">
        <authorList>
            <person name="Goldberg S.R."/>
            <person name="Haltli B.A."/>
            <person name="Correa H."/>
            <person name="Russell K.G."/>
        </authorList>
    </citation>
    <scope>NUCLEOTIDE SEQUENCE [LARGE SCALE GENOMIC DNA]</scope>
    <source>
        <strain evidence="2 3">JCM 16186</strain>
    </source>
</reference>
<gene>
    <name evidence="2" type="ORF">E1163_10115</name>
</gene>